<reference evidence="1" key="1">
    <citation type="submission" date="2022-07" db="EMBL/GenBank/DDBJ databases">
        <title>Phylogenomic reconstructions and comparative analyses of Kickxellomycotina fungi.</title>
        <authorList>
            <person name="Reynolds N.K."/>
            <person name="Stajich J.E."/>
            <person name="Barry K."/>
            <person name="Grigoriev I.V."/>
            <person name="Crous P."/>
            <person name="Smith M.E."/>
        </authorList>
    </citation>
    <scope>NUCLEOTIDE SEQUENCE</scope>
    <source>
        <strain evidence="1">NRRL 5244</strain>
    </source>
</reference>
<organism evidence="1 2">
    <name type="scientific">Linderina macrospora</name>
    <dbReference type="NCBI Taxonomy" id="4868"/>
    <lineage>
        <taxon>Eukaryota</taxon>
        <taxon>Fungi</taxon>
        <taxon>Fungi incertae sedis</taxon>
        <taxon>Zoopagomycota</taxon>
        <taxon>Kickxellomycotina</taxon>
        <taxon>Kickxellomycetes</taxon>
        <taxon>Kickxellales</taxon>
        <taxon>Kickxellaceae</taxon>
        <taxon>Linderina</taxon>
    </lineage>
</organism>
<keyword evidence="2" id="KW-1185">Reference proteome</keyword>
<comment type="caution">
    <text evidence="1">The sequence shown here is derived from an EMBL/GenBank/DDBJ whole genome shotgun (WGS) entry which is preliminary data.</text>
</comment>
<name>A0ACC1JHT4_9FUNG</name>
<protein>
    <submittedName>
        <fullName evidence="1">NTF2- export protein 2</fullName>
    </submittedName>
</protein>
<gene>
    <name evidence="1" type="primary">NXT2</name>
    <name evidence="1" type="ORF">FBU59_000098</name>
</gene>
<evidence type="ECO:0000313" key="1">
    <source>
        <dbReference type="EMBL" id="KAJ1951526.1"/>
    </source>
</evidence>
<dbReference type="Proteomes" id="UP001150603">
    <property type="component" value="Unassembled WGS sequence"/>
</dbReference>
<sequence length="116" mass="13373">MSSDIIRTANTAEKFVENYYRSWSKNVSRLYQDSSKVIWNGQGMSGAQFKEQLPELQKTFTHFEVRGFDVHQLGNSQMITVTGIVKYHKNVQFSQVFQVVKPGATTFILNDCFRLV</sequence>
<accession>A0ACC1JHT4</accession>
<dbReference type="EMBL" id="JANBPW010000007">
    <property type="protein sequence ID" value="KAJ1951526.1"/>
    <property type="molecule type" value="Genomic_DNA"/>
</dbReference>
<evidence type="ECO:0000313" key="2">
    <source>
        <dbReference type="Proteomes" id="UP001150603"/>
    </source>
</evidence>
<proteinExistence type="predicted"/>